<evidence type="ECO:0000256" key="5">
    <source>
        <dbReference type="ARBA" id="ARBA00022801"/>
    </source>
</evidence>
<keyword evidence="7" id="KW-0482">Metalloprotease</keyword>
<dbReference type="GO" id="GO:0004222">
    <property type="term" value="F:metalloendopeptidase activity"/>
    <property type="evidence" value="ECO:0007669"/>
    <property type="project" value="InterPro"/>
</dbReference>
<dbReference type="OrthoDB" id="952271at2759"/>
<evidence type="ECO:0000313" key="13">
    <source>
        <dbReference type="EMBL" id="RLM93422.1"/>
    </source>
</evidence>
<evidence type="ECO:0000256" key="4">
    <source>
        <dbReference type="ARBA" id="ARBA00022723"/>
    </source>
</evidence>
<dbReference type="PANTHER" id="PTHR43690:SF7">
    <property type="entry name" value="OS01G0779100 PROTEIN"/>
    <property type="match status" value="1"/>
</dbReference>
<evidence type="ECO:0000259" key="9">
    <source>
        <dbReference type="Pfam" id="PF00675"/>
    </source>
</evidence>
<keyword evidence="3" id="KW-0645">Protease</keyword>
<proteinExistence type="inferred from homology"/>
<dbReference type="InterPro" id="IPR050626">
    <property type="entry name" value="Peptidase_M16"/>
</dbReference>
<dbReference type="SUPFAM" id="SSF63411">
    <property type="entry name" value="LuxS/MPP-like metallohydrolase"/>
    <property type="match status" value="5"/>
</dbReference>
<sequence length="1008" mass="115846">MAAAVAAPAAAGSRDVEFIRARSDKREYRRVVLPNALEVLLISDPDTDKAAACMEVEVGSFSDPAGLEGLAHFLEHMLFYASEKYPGEDEYTKYITEHGGSCNAYTSSETTNFYFDVNVDNFEEALDRFAQFFIKPLMSQDAVLREIKAVDSEHKKNLLSDGWRMYQLQKHLASKDHPYHKFSTGSLETLEIKPKGRGLDIRHELLRFYENYSSNLMHLVVYGKESLDCIQGLVDRLFSDIKNTDQRSFKCPSHPLSEEHLQLLVKALPIEEGDYLRIIWPITPSIQFYKEGWAMNLMAGESTDSTEYSFFSISMRLTDAGHEHVEDIVGLIFKYLFLLKEDGVHEWIFNELVAINGMEFHYQDKIDPISYVTGTVSSMRLFPPEEWLVGSALPSKYAPQRIMMILDQLSPERVRIFWESKKFEGSTTSAEPWYNTSYSVENVTPSVIQQWIQKAPTEKLHLPEPNMFIPKDLALKEVNEKVTFPKVLRKTPLSRLWYKPDLLFSTPKVHVIIDFHCPLSSHSPEAYVSTDLFVDLLVDYLNAYAFDAQIAGLYYSIYLTSAGFQVSLGGYNDKMRVLLNAILKQIANFEVKPNRFSALKGGKVHIRHLQTTEHSGLSRDDFFMILLTNIFQSQETTVKDYQNFNFRQPHSQASFYVSLILEDKKWPVPEKLEALSKLESDSLAKFLPNLLSKTFLECYIQGNIEPSEAKSIAQEIEDTIFNTPNTMFKSMSPSQYLTERVIMLENELKCYYQIEGLNQKNENSSVIQYIQVHQDDASSNIKLQLFSLIASQPAFNQLRTVEQLGYITSLSLRSDYGVWALQVVIQSTVKDPSYLDARVDEFFKMFESKIHELSDKDFKRNVKSLIDSKLEKFKNLWEESHFYWGEIGAGTLKFDRVESEREQKIKRLNINRQQDVLTANNICQVALLRELKKEEFIAFFDQYIKLDAPQRRTVSVQVFSGNHSAEFKKAVAKADPPKTYRITDIFGFKRSRPLYSSLKGGPGRITMD</sequence>
<feature type="domain" description="Coenzyme PQQ synthesis protein F-like C-terminal lobe" evidence="12">
    <location>
        <begin position="787"/>
        <end position="884"/>
    </location>
</feature>
<dbReference type="PANTHER" id="PTHR43690">
    <property type="entry name" value="NARDILYSIN"/>
    <property type="match status" value="1"/>
</dbReference>
<evidence type="ECO:0000256" key="7">
    <source>
        <dbReference type="ARBA" id="ARBA00023049"/>
    </source>
</evidence>
<dbReference type="GO" id="GO:0051603">
    <property type="term" value="P:proteolysis involved in protein catabolic process"/>
    <property type="evidence" value="ECO:0007669"/>
    <property type="project" value="TreeGrafter"/>
</dbReference>
<dbReference type="InterPro" id="IPR001431">
    <property type="entry name" value="Pept_M16_Zn_BS"/>
</dbReference>
<comment type="caution">
    <text evidence="13">The sequence shown here is derived from an EMBL/GenBank/DDBJ whole genome shotgun (WGS) entry which is preliminary data.</text>
</comment>
<reference evidence="14" key="1">
    <citation type="journal article" date="2019" name="Nat. Commun.">
        <title>The genome of broomcorn millet.</title>
        <authorList>
            <person name="Zou C."/>
            <person name="Miki D."/>
            <person name="Li D."/>
            <person name="Tang Q."/>
            <person name="Xiao L."/>
            <person name="Rajput S."/>
            <person name="Deng P."/>
            <person name="Jia W."/>
            <person name="Huang R."/>
            <person name="Zhang M."/>
            <person name="Sun Y."/>
            <person name="Hu J."/>
            <person name="Fu X."/>
            <person name="Schnable P.S."/>
            <person name="Li F."/>
            <person name="Zhang H."/>
            <person name="Feng B."/>
            <person name="Zhu X."/>
            <person name="Liu R."/>
            <person name="Schnable J.C."/>
            <person name="Zhu J.-K."/>
            <person name="Zhang H."/>
        </authorList>
    </citation>
    <scope>NUCLEOTIDE SEQUENCE [LARGE SCALE GENOMIC DNA]</scope>
</reference>
<keyword evidence="14" id="KW-1185">Reference proteome</keyword>
<evidence type="ECO:0000259" key="12">
    <source>
        <dbReference type="Pfam" id="PF22456"/>
    </source>
</evidence>
<evidence type="ECO:0000259" key="11">
    <source>
        <dbReference type="Pfam" id="PF16187"/>
    </source>
</evidence>
<dbReference type="Pfam" id="PF00675">
    <property type="entry name" value="Peptidase_M16"/>
    <property type="match status" value="1"/>
</dbReference>
<comment type="cofactor">
    <cofactor evidence="1">
        <name>Zn(2+)</name>
        <dbReference type="ChEBI" id="CHEBI:29105"/>
    </cofactor>
</comment>
<dbReference type="FunFam" id="3.30.830.10:FF:000005">
    <property type="entry name" value="nardilysin isoform X1"/>
    <property type="match status" value="1"/>
</dbReference>
<dbReference type="GO" id="GO:0005739">
    <property type="term" value="C:mitochondrion"/>
    <property type="evidence" value="ECO:0007669"/>
    <property type="project" value="TreeGrafter"/>
</dbReference>
<dbReference type="Pfam" id="PF22456">
    <property type="entry name" value="PqqF-like_C_4"/>
    <property type="match status" value="1"/>
</dbReference>
<feature type="domain" description="Peptidase M16 N-terminal" evidence="9">
    <location>
        <begin position="39"/>
        <end position="173"/>
    </location>
</feature>
<dbReference type="Pfam" id="PF16187">
    <property type="entry name" value="Peptidase_M16_M"/>
    <property type="match status" value="1"/>
</dbReference>
<comment type="similarity">
    <text evidence="2 8">Belongs to the peptidase M16 family.</text>
</comment>
<name>A0A3L6R1S5_PANMI</name>
<accession>A0A3L6R1S5</accession>
<evidence type="ECO:0000313" key="14">
    <source>
        <dbReference type="Proteomes" id="UP000275267"/>
    </source>
</evidence>
<dbReference type="PROSITE" id="PS00143">
    <property type="entry name" value="INSULINASE"/>
    <property type="match status" value="1"/>
</dbReference>
<keyword evidence="6" id="KW-0862">Zinc</keyword>
<evidence type="ECO:0000256" key="8">
    <source>
        <dbReference type="RuleBase" id="RU004447"/>
    </source>
</evidence>
<evidence type="ECO:0000256" key="2">
    <source>
        <dbReference type="ARBA" id="ARBA00007261"/>
    </source>
</evidence>
<dbReference type="FunFam" id="3.30.830.10:FF:000028">
    <property type="entry name" value="Insulin-degrading enzyme-like 1 peroxisomal"/>
    <property type="match status" value="1"/>
</dbReference>
<protein>
    <submittedName>
        <fullName evidence="13">Zinc-metallopeptidase, peroxisomal-like</fullName>
    </submittedName>
</protein>
<evidence type="ECO:0000256" key="6">
    <source>
        <dbReference type="ARBA" id="ARBA00022833"/>
    </source>
</evidence>
<dbReference type="Proteomes" id="UP000275267">
    <property type="component" value="Unassembled WGS sequence"/>
</dbReference>
<dbReference type="GO" id="GO:0046872">
    <property type="term" value="F:metal ion binding"/>
    <property type="evidence" value="ECO:0007669"/>
    <property type="project" value="UniProtKB-KW"/>
</dbReference>
<dbReference type="Pfam" id="PF05193">
    <property type="entry name" value="Peptidase_M16_C"/>
    <property type="match status" value="2"/>
</dbReference>
<organism evidence="13 14">
    <name type="scientific">Panicum miliaceum</name>
    <name type="common">Proso millet</name>
    <name type="synonym">Broomcorn millet</name>
    <dbReference type="NCBI Taxonomy" id="4540"/>
    <lineage>
        <taxon>Eukaryota</taxon>
        <taxon>Viridiplantae</taxon>
        <taxon>Streptophyta</taxon>
        <taxon>Embryophyta</taxon>
        <taxon>Tracheophyta</taxon>
        <taxon>Spermatophyta</taxon>
        <taxon>Magnoliopsida</taxon>
        <taxon>Liliopsida</taxon>
        <taxon>Poales</taxon>
        <taxon>Poaceae</taxon>
        <taxon>PACMAD clade</taxon>
        <taxon>Panicoideae</taxon>
        <taxon>Panicodae</taxon>
        <taxon>Paniceae</taxon>
        <taxon>Panicinae</taxon>
        <taxon>Panicum</taxon>
        <taxon>Panicum sect. Panicum</taxon>
    </lineage>
</organism>
<dbReference type="InterPro" id="IPR007863">
    <property type="entry name" value="Peptidase_M16_C"/>
</dbReference>
<dbReference type="InterPro" id="IPR032632">
    <property type="entry name" value="Peptidase_M16_M"/>
</dbReference>
<dbReference type="InterPro" id="IPR054734">
    <property type="entry name" value="PqqF-like_C_4"/>
</dbReference>
<dbReference type="GO" id="GO:0043171">
    <property type="term" value="P:peptide catabolic process"/>
    <property type="evidence" value="ECO:0007669"/>
    <property type="project" value="TreeGrafter"/>
</dbReference>
<keyword evidence="4" id="KW-0479">Metal-binding</keyword>
<dbReference type="InterPro" id="IPR011249">
    <property type="entry name" value="Metalloenz_LuxS/M16"/>
</dbReference>
<evidence type="ECO:0000256" key="1">
    <source>
        <dbReference type="ARBA" id="ARBA00001947"/>
    </source>
</evidence>
<feature type="domain" description="Peptidase M16 C-terminal" evidence="10">
    <location>
        <begin position="202"/>
        <end position="284"/>
    </location>
</feature>
<dbReference type="InterPro" id="IPR011765">
    <property type="entry name" value="Pept_M16_N"/>
</dbReference>
<keyword evidence="5" id="KW-0378">Hydrolase</keyword>
<dbReference type="AlphaFoldDB" id="A0A3L6R1S5"/>
<dbReference type="Gene3D" id="3.30.830.10">
    <property type="entry name" value="Metalloenzyme, LuxS/M16 peptidase-like"/>
    <property type="match status" value="4"/>
</dbReference>
<feature type="domain" description="Peptidase M16 C-terminal" evidence="10">
    <location>
        <begin position="290"/>
        <end position="354"/>
    </location>
</feature>
<dbReference type="FunFam" id="3.30.830.10:FF:000004">
    <property type="entry name" value="Putative insulin-degrading enzyme"/>
    <property type="match status" value="1"/>
</dbReference>
<dbReference type="GO" id="GO:0005829">
    <property type="term" value="C:cytosol"/>
    <property type="evidence" value="ECO:0007669"/>
    <property type="project" value="TreeGrafter"/>
</dbReference>
<dbReference type="EMBL" id="PQIB02000010">
    <property type="protein sequence ID" value="RLM93422.1"/>
    <property type="molecule type" value="Genomic_DNA"/>
</dbReference>
<evidence type="ECO:0000256" key="3">
    <source>
        <dbReference type="ARBA" id="ARBA00022670"/>
    </source>
</evidence>
<feature type="domain" description="Peptidase M16 middle/third" evidence="11">
    <location>
        <begin position="360"/>
        <end position="674"/>
    </location>
</feature>
<evidence type="ECO:0000259" key="10">
    <source>
        <dbReference type="Pfam" id="PF05193"/>
    </source>
</evidence>
<dbReference type="STRING" id="4540.A0A3L6R1S5"/>
<gene>
    <name evidence="13" type="ORF">C2845_PM08G27430</name>
</gene>